<protein>
    <submittedName>
        <fullName evidence="1">Uncharacterized protein</fullName>
    </submittedName>
</protein>
<sequence length="93" mass="10478">MPMHPTADRSFFEKMIAAHIRHYGTPTSTQRDYLQHVAEDLVADLGVGVQFAASAGRGATSEWSRSRFQAQGRAVSSKHRVIRRFDTRSEDDD</sequence>
<organism evidence="1 2">
    <name type="scientific">Nesterenkonia halotolerans</name>
    <dbReference type="NCBI Taxonomy" id="225325"/>
    <lineage>
        <taxon>Bacteria</taxon>
        <taxon>Bacillati</taxon>
        <taxon>Actinomycetota</taxon>
        <taxon>Actinomycetes</taxon>
        <taxon>Micrococcales</taxon>
        <taxon>Micrococcaceae</taxon>
        <taxon>Nesterenkonia</taxon>
    </lineage>
</organism>
<proteinExistence type="predicted"/>
<gene>
    <name evidence="1" type="ORF">H4W26_000424</name>
</gene>
<accession>A0ABR9J3Y1</accession>
<reference evidence="1 2" key="1">
    <citation type="submission" date="2020-10" db="EMBL/GenBank/DDBJ databases">
        <title>Sequencing the genomes of 1000 actinobacteria strains.</title>
        <authorList>
            <person name="Klenk H.-P."/>
        </authorList>
    </citation>
    <scope>NUCLEOTIDE SEQUENCE [LARGE SCALE GENOMIC DNA]</scope>
    <source>
        <strain evidence="1 2">DSM 15474</strain>
    </source>
</reference>
<evidence type="ECO:0000313" key="2">
    <source>
        <dbReference type="Proteomes" id="UP000636579"/>
    </source>
</evidence>
<dbReference type="EMBL" id="JADBEE010000001">
    <property type="protein sequence ID" value="MBE1513669.1"/>
    <property type="molecule type" value="Genomic_DNA"/>
</dbReference>
<dbReference type="RefSeq" id="WP_192590531.1">
    <property type="nucleotide sequence ID" value="NZ_JADBEE010000001.1"/>
</dbReference>
<evidence type="ECO:0000313" key="1">
    <source>
        <dbReference type="EMBL" id="MBE1513669.1"/>
    </source>
</evidence>
<keyword evidence="2" id="KW-1185">Reference proteome</keyword>
<name>A0ABR9J3Y1_9MICC</name>
<dbReference type="Proteomes" id="UP000636579">
    <property type="component" value="Unassembled WGS sequence"/>
</dbReference>
<comment type="caution">
    <text evidence="1">The sequence shown here is derived from an EMBL/GenBank/DDBJ whole genome shotgun (WGS) entry which is preliminary data.</text>
</comment>